<dbReference type="EMBL" id="VUJU01008559">
    <property type="protein sequence ID" value="KAF0728935.1"/>
    <property type="molecule type" value="Genomic_DNA"/>
</dbReference>
<evidence type="ECO:0000313" key="1">
    <source>
        <dbReference type="EMBL" id="KAF0728935.1"/>
    </source>
</evidence>
<accession>A0A6G0WNL1</accession>
<comment type="caution">
    <text evidence="1">The sequence shown here is derived from an EMBL/GenBank/DDBJ whole genome shotgun (WGS) entry which is preliminary data.</text>
</comment>
<sequence length="63" mass="7699">MDGLKFEFNDIISLYKKNDSERRRTYTKFQINHNTISIRSFKYPRIILYNHNKITKIILSETM</sequence>
<name>A0A6G0WNL1_APHCR</name>
<reference evidence="1 2" key="1">
    <citation type="submission" date="2019-08" db="EMBL/GenBank/DDBJ databases">
        <title>Whole genome of Aphis craccivora.</title>
        <authorList>
            <person name="Voronova N.V."/>
            <person name="Shulinski R.S."/>
            <person name="Bandarenka Y.V."/>
            <person name="Zhorov D.G."/>
            <person name="Warner D."/>
        </authorList>
    </citation>
    <scope>NUCLEOTIDE SEQUENCE [LARGE SCALE GENOMIC DNA]</scope>
    <source>
        <strain evidence="1">180601</strain>
        <tissue evidence="1">Whole Body</tissue>
    </source>
</reference>
<dbReference type="AlphaFoldDB" id="A0A6G0WNL1"/>
<feature type="non-terminal residue" evidence="1">
    <location>
        <position position="63"/>
    </location>
</feature>
<proteinExistence type="predicted"/>
<gene>
    <name evidence="1" type="ORF">FWK35_00030601</name>
</gene>
<protein>
    <submittedName>
        <fullName evidence="1">Uncharacterized protein</fullName>
    </submittedName>
</protein>
<evidence type="ECO:0000313" key="2">
    <source>
        <dbReference type="Proteomes" id="UP000478052"/>
    </source>
</evidence>
<dbReference type="Proteomes" id="UP000478052">
    <property type="component" value="Unassembled WGS sequence"/>
</dbReference>
<keyword evidence="2" id="KW-1185">Reference proteome</keyword>
<organism evidence="1 2">
    <name type="scientific">Aphis craccivora</name>
    <name type="common">Cowpea aphid</name>
    <dbReference type="NCBI Taxonomy" id="307492"/>
    <lineage>
        <taxon>Eukaryota</taxon>
        <taxon>Metazoa</taxon>
        <taxon>Ecdysozoa</taxon>
        <taxon>Arthropoda</taxon>
        <taxon>Hexapoda</taxon>
        <taxon>Insecta</taxon>
        <taxon>Pterygota</taxon>
        <taxon>Neoptera</taxon>
        <taxon>Paraneoptera</taxon>
        <taxon>Hemiptera</taxon>
        <taxon>Sternorrhyncha</taxon>
        <taxon>Aphidomorpha</taxon>
        <taxon>Aphidoidea</taxon>
        <taxon>Aphididae</taxon>
        <taxon>Aphidini</taxon>
        <taxon>Aphis</taxon>
        <taxon>Aphis</taxon>
    </lineage>
</organism>